<dbReference type="EMBL" id="JAAVLW010000005">
    <property type="protein sequence ID" value="NOJ47829.1"/>
    <property type="molecule type" value="Genomic_DNA"/>
</dbReference>
<dbReference type="Pfam" id="PF14020">
    <property type="entry name" value="DUF4236"/>
    <property type="match status" value="1"/>
</dbReference>
<proteinExistence type="predicted"/>
<dbReference type="AlphaFoldDB" id="A0A7Y4H526"/>
<feature type="domain" description="DUF4236" evidence="2">
    <location>
        <begin position="3"/>
        <end position="56"/>
    </location>
</feature>
<name>A0A7Y4H526_9BRAD</name>
<dbReference type="InterPro" id="IPR025330">
    <property type="entry name" value="DUF4236"/>
</dbReference>
<accession>A0A7Y4H526</accession>
<sequence length="103" mass="10993">MGLRFRKTFSIIPGVRLNIGKKSASVRIGVKGFGYTTGTAGKTISASLPGTGLSFSHKIKASATTTGIGAVPASDGRPRRPWFLLMIVYAIASLIWWKILDPT</sequence>
<keyword evidence="1" id="KW-1133">Transmembrane helix</keyword>
<evidence type="ECO:0000259" key="2">
    <source>
        <dbReference type="Pfam" id="PF14020"/>
    </source>
</evidence>
<protein>
    <submittedName>
        <fullName evidence="3">DUF4236 domain-containing protein</fullName>
    </submittedName>
</protein>
<keyword evidence="1" id="KW-0472">Membrane</keyword>
<comment type="caution">
    <text evidence="3">The sequence shown here is derived from an EMBL/GenBank/DDBJ whole genome shotgun (WGS) entry which is preliminary data.</text>
</comment>
<dbReference type="Proteomes" id="UP000528734">
    <property type="component" value="Unassembled WGS sequence"/>
</dbReference>
<keyword evidence="1" id="KW-0812">Transmembrane</keyword>
<feature type="transmembrane region" description="Helical" evidence="1">
    <location>
        <begin position="82"/>
        <end position="100"/>
    </location>
</feature>
<evidence type="ECO:0000256" key="1">
    <source>
        <dbReference type="SAM" id="Phobius"/>
    </source>
</evidence>
<evidence type="ECO:0000313" key="4">
    <source>
        <dbReference type="Proteomes" id="UP000528734"/>
    </source>
</evidence>
<evidence type="ECO:0000313" key="3">
    <source>
        <dbReference type="EMBL" id="NOJ47829.1"/>
    </source>
</evidence>
<organism evidence="3 4">
    <name type="scientific">Bradyrhizobium archetypum</name>
    <dbReference type="NCBI Taxonomy" id="2721160"/>
    <lineage>
        <taxon>Bacteria</taxon>
        <taxon>Pseudomonadati</taxon>
        <taxon>Pseudomonadota</taxon>
        <taxon>Alphaproteobacteria</taxon>
        <taxon>Hyphomicrobiales</taxon>
        <taxon>Nitrobacteraceae</taxon>
        <taxon>Bradyrhizobium</taxon>
    </lineage>
</organism>
<reference evidence="3 4" key="1">
    <citation type="submission" date="2020-03" db="EMBL/GenBank/DDBJ databases">
        <title>Bradyrhizobium diversity isolated from nodules of Muelleranthus trifoliolatus.</title>
        <authorList>
            <person name="Klepa M."/>
            <person name="Helene L."/>
            <person name="Hungria M."/>
        </authorList>
    </citation>
    <scope>NUCLEOTIDE SEQUENCE [LARGE SCALE GENOMIC DNA]</scope>
    <source>
        <strain evidence="3 4">WSM 1744</strain>
    </source>
</reference>
<keyword evidence="4" id="KW-1185">Reference proteome</keyword>
<gene>
    <name evidence="3" type="ORF">HCN50_16505</name>
</gene>